<keyword evidence="2" id="KW-1185">Reference proteome</keyword>
<dbReference type="EnsemblProtists" id="HpaT808613">
    <property type="protein sequence ID" value="HpaP808613"/>
    <property type="gene ID" value="HpaG808613"/>
</dbReference>
<dbReference type="HOGENOM" id="CLU_2781347_0_0_1"/>
<sequence length="69" mass="7340">MWSLLWPTAFVKNSTSPYIIICALAAGRRDCAALLSLSTAHTKPPYGSSPGETRPGDVRGTGYVTPDLC</sequence>
<organism evidence="1 2">
    <name type="scientific">Hyaloperonospora arabidopsidis (strain Emoy2)</name>
    <name type="common">Downy mildew agent</name>
    <name type="synonym">Peronospora arabidopsidis</name>
    <dbReference type="NCBI Taxonomy" id="559515"/>
    <lineage>
        <taxon>Eukaryota</taxon>
        <taxon>Sar</taxon>
        <taxon>Stramenopiles</taxon>
        <taxon>Oomycota</taxon>
        <taxon>Peronosporomycetes</taxon>
        <taxon>Peronosporales</taxon>
        <taxon>Peronosporaceae</taxon>
        <taxon>Hyaloperonospora</taxon>
    </lineage>
</organism>
<reference evidence="2" key="1">
    <citation type="journal article" date="2010" name="Science">
        <title>Signatures of adaptation to obligate biotrophy in the Hyaloperonospora arabidopsidis genome.</title>
        <authorList>
            <person name="Baxter L."/>
            <person name="Tripathy S."/>
            <person name="Ishaque N."/>
            <person name="Boot N."/>
            <person name="Cabral A."/>
            <person name="Kemen E."/>
            <person name="Thines M."/>
            <person name="Ah-Fong A."/>
            <person name="Anderson R."/>
            <person name="Badejoko W."/>
            <person name="Bittner-Eddy P."/>
            <person name="Boore J.L."/>
            <person name="Chibucos M.C."/>
            <person name="Coates M."/>
            <person name="Dehal P."/>
            <person name="Delehaunty K."/>
            <person name="Dong S."/>
            <person name="Downton P."/>
            <person name="Dumas B."/>
            <person name="Fabro G."/>
            <person name="Fronick C."/>
            <person name="Fuerstenberg S.I."/>
            <person name="Fulton L."/>
            <person name="Gaulin E."/>
            <person name="Govers F."/>
            <person name="Hughes L."/>
            <person name="Humphray S."/>
            <person name="Jiang R.H."/>
            <person name="Judelson H."/>
            <person name="Kamoun S."/>
            <person name="Kyung K."/>
            <person name="Meijer H."/>
            <person name="Minx P."/>
            <person name="Morris P."/>
            <person name="Nelson J."/>
            <person name="Phuntumart V."/>
            <person name="Qutob D."/>
            <person name="Rehmany A."/>
            <person name="Rougon-Cardoso A."/>
            <person name="Ryden P."/>
            <person name="Torto-Alalibo T."/>
            <person name="Studholme D."/>
            <person name="Wang Y."/>
            <person name="Win J."/>
            <person name="Wood J."/>
            <person name="Clifton S.W."/>
            <person name="Rogers J."/>
            <person name="Van den Ackerveken G."/>
            <person name="Jones J.D."/>
            <person name="McDowell J.M."/>
            <person name="Beynon J."/>
            <person name="Tyler B.M."/>
        </authorList>
    </citation>
    <scope>NUCLEOTIDE SEQUENCE [LARGE SCALE GENOMIC DNA]</scope>
    <source>
        <strain evidence="2">Emoy2</strain>
    </source>
</reference>
<accession>M4BQC4</accession>
<evidence type="ECO:0000313" key="2">
    <source>
        <dbReference type="Proteomes" id="UP000011713"/>
    </source>
</evidence>
<evidence type="ECO:0000313" key="1">
    <source>
        <dbReference type="EnsemblProtists" id="HpaP808613"/>
    </source>
</evidence>
<reference evidence="1" key="2">
    <citation type="submission" date="2015-06" db="UniProtKB">
        <authorList>
            <consortium name="EnsemblProtists"/>
        </authorList>
    </citation>
    <scope>IDENTIFICATION</scope>
    <source>
        <strain evidence="1">Emoy2</strain>
    </source>
</reference>
<dbReference type="Proteomes" id="UP000011713">
    <property type="component" value="Unassembled WGS sequence"/>
</dbReference>
<protein>
    <submittedName>
        <fullName evidence="1">Uncharacterized protein</fullName>
    </submittedName>
</protein>
<dbReference type="EMBL" id="JH598563">
    <property type="status" value="NOT_ANNOTATED_CDS"/>
    <property type="molecule type" value="Genomic_DNA"/>
</dbReference>
<name>M4BQC4_HYAAE</name>
<dbReference type="VEuPathDB" id="FungiDB:HpaG808613"/>
<proteinExistence type="predicted"/>
<dbReference type="AlphaFoldDB" id="M4BQC4"/>
<dbReference type="InParanoid" id="M4BQC4"/>